<evidence type="ECO:0000313" key="3">
    <source>
        <dbReference type="EMBL" id="HIT74763.1"/>
    </source>
</evidence>
<feature type="transmembrane region" description="Helical" evidence="2">
    <location>
        <begin position="7"/>
        <end position="29"/>
    </location>
</feature>
<proteinExistence type="predicted"/>
<evidence type="ECO:0000256" key="1">
    <source>
        <dbReference type="SAM" id="MobiDB-lite"/>
    </source>
</evidence>
<keyword evidence="2" id="KW-0812">Transmembrane</keyword>
<name>A0A9D1KMZ0_9ACTN</name>
<evidence type="ECO:0000313" key="4">
    <source>
        <dbReference type="Proteomes" id="UP000886842"/>
    </source>
</evidence>
<dbReference type="EMBL" id="DVLP01000123">
    <property type="protein sequence ID" value="HIT74763.1"/>
    <property type="molecule type" value="Genomic_DNA"/>
</dbReference>
<reference evidence="3" key="1">
    <citation type="submission" date="2020-10" db="EMBL/GenBank/DDBJ databases">
        <authorList>
            <person name="Gilroy R."/>
        </authorList>
    </citation>
    <scope>NUCLEOTIDE SEQUENCE</scope>
    <source>
        <strain evidence="3">ChiGjej1B1-24693</strain>
    </source>
</reference>
<feature type="transmembrane region" description="Helical" evidence="2">
    <location>
        <begin position="74"/>
        <end position="95"/>
    </location>
</feature>
<feature type="transmembrane region" description="Helical" evidence="2">
    <location>
        <begin position="49"/>
        <end position="67"/>
    </location>
</feature>
<dbReference type="InterPro" id="IPR019051">
    <property type="entry name" value="Trp_biosyn_TM_oprn/chp"/>
</dbReference>
<feature type="compositionally biased region" description="Acidic residues" evidence="1">
    <location>
        <begin position="179"/>
        <end position="188"/>
    </location>
</feature>
<gene>
    <name evidence="3" type="ORF">IAA98_04180</name>
</gene>
<comment type="caution">
    <text evidence="3">The sequence shown here is derived from an EMBL/GenBank/DDBJ whole genome shotgun (WGS) entry which is preliminary data.</text>
</comment>
<keyword evidence="2" id="KW-1133">Transmembrane helix</keyword>
<dbReference type="Pfam" id="PF09534">
    <property type="entry name" value="Trp_oprn_chp"/>
    <property type="match status" value="1"/>
</dbReference>
<sequence length="235" mass="24375">MRTRLRPYGWIGLVVAAIGGFACASQAWWQVPYTQGSVPISGGDGVGGLPQAVVAVLAAGVLLALTLRGWGRVVLAAGLVLVGATMAGVGLFAPLPSDDVIDQLVQQVTFEQTEPARRAWGGYGFAAAGLVAVIGAALVLAAGRPPARTTDRFSRKAGTTAEVAPEDDALAVWRALDDGVDPTAEGDEQVSPISPQRPDVMRMGPTPDDTDPRDGGAEQPDEQQGQSDEQQGRHS</sequence>
<organism evidence="3 4">
    <name type="scientific">Candidatus Avipropionibacterium avicola</name>
    <dbReference type="NCBI Taxonomy" id="2840701"/>
    <lineage>
        <taxon>Bacteria</taxon>
        <taxon>Bacillati</taxon>
        <taxon>Actinomycetota</taxon>
        <taxon>Actinomycetes</taxon>
        <taxon>Propionibacteriales</taxon>
        <taxon>Propionibacteriaceae</taxon>
        <taxon>Propionibacteriaceae incertae sedis</taxon>
        <taxon>Candidatus Avipropionibacterium</taxon>
    </lineage>
</organism>
<protein>
    <submittedName>
        <fullName evidence="3">Trp biosynthesis-associated membrane protein</fullName>
    </submittedName>
</protein>
<evidence type="ECO:0000256" key="2">
    <source>
        <dbReference type="SAM" id="Phobius"/>
    </source>
</evidence>
<dbReference type="Proteomes" id="UP000886842">
    <property type="component" value="Unassembled WGS sequence"/>
</dbReference>
<accession>A0A9D1KMZ0</accession>
<feature type="region of interest" description="Disordered" evidence="1">
    <location>
        <begin position="179"/>
        <end position="235"/>
    </location>
</feature>
<dbReference type="AlphaFoldDB" id="A0A9D1KMZ0"/>
<keyword evidence="2" id="KW-0472">Membrane</keyword>
<dbReference type="PROSITE" id="PS51257">
    <property type="entry name" value="PROKAR_LIPOPROTEIN"/>
    <property type="match status" value="1"/>
</dbReference>
<feature type="transmembrane region" description="Helical" evidence="2">
    <location>
        <begin position="120"/>
        <end position="142"/>
    </location>
</feature>
<reference evidence="3" key="2">
    <citation type="journal article" date="2021" name="PeerJ">
        <title>Extensive microbial diversity within the chicken gut microbiome revealed by metagenomics and culture.</title>
        <authorList>
            <person name="Gilroy R."/>
            <person name="Ravi A."/>
            <person name="Getino M."/>
            <person name="Pursley I."/>
            <person name="Horton D.L."/>
            <person name="Alikhan N.F."/>
            <person name="Baker D."/>
            <person name="Gharbi K."/>
            <person name="Hall N."/>
            <person name="Watson M."/>
            <person name="Adriaenssens E.M."/>
            <person name="Foster-Nyarko E."/>
            <person name="Jarju S."/>
            <person name="Secka A."/>
            <person name="Antonio M."/>
            <person name="Oren A."/>
            <person name="Chaudhuri R.R."/>
            <person name="La Ragione R."/>
            <person name="Hildebrand F."/>
            <person name="Pallen M.J."/>
        </authorList>
    </citation>
    <scope>NUCLEOTIDE SEQUENCE</scope>
    <source>
        <strain evidence="3">ChiGjej1B1-24693</strain>
    </source>
</reference>